<dbReference type="InterPro" id="IPR013216">
    <property type="entry name" value="Methyltransf_11"/>
</dbReference>
<dbReference type="PANTHER" id="PTHR45036">
    <property type="entry name" value="METHYLTRANSFERASE LIKE 7B"/>
    <property type="match status" value="1"/>
</dbReference>
<dbReference type="SUPFAM" id="SSF53335">
    <property type="entry name" value="S-adenosyl-L-methionine-dependent methyltransferases"/>
    <property type="match status" value="1"/>
</dbReference>
<sequence length="474" mass="51840">MGYEFMSISASATRSGSGRTPHREMALYFSVSPFSSLKTLPTLPQLSSGKAPRAKTTLPADQSRLHPNVETRSSDHSLLTGSSCACGRRVFINAAATSLLPICSAKASHYTDTLKKIHPPRPDWYEEFYASVLDTSMKSYEAEIAGYKSELFANLRGKAERVVEIGIGTGPNLRYYGGDKGVQVFGVDPNKKMEKYAKSSAIAAGLPVQNFKFIQAVCSIFFILIPMREKSLRLFGFEVNLYSDGKSHSEENRSLMSIDEVGSEAEHTDAKSDGSVCQLEQKKHRCEFCHRDFMNSQALGGHQTKKIPTSKSSDVVSDKLKDEKLNQYEESLRTVGENYLNSSSMLNLVFGTAFCDVVGEALPLADASADAVVGTLVLCSVGDVNLTLKEVKRVLKPGGLYLFVEHVAAKEGSSLRFIQSILNPLQETVADGCHLTRETGKHISEAGFSNLKLSLTFLSNASLINPHIYGIAYK</sequence>
<feature type="domain" description="Methyltransferase type 11" evidence="2">
    <location>
        <begin position="358"/>
        <end position="403"/>
    </location>
</feature>
<organism evidence="3 4">
    <name type="scientific">Cannabis sativa</name>
    <name type="common">Hemp</name>
    <name type="synonym">Marijuana</name>
    <dbReference type="NCBI Taxonomy" id="3483"/>
    <lineage>
        <taxon>Eukaryota</taxon>
        <taxon>Viridiplantae</taxon>
        <taxon>Streptophyta</taxon>
        <taxon>Embryophyta</taxon>
        <taxon>Tracheophyta</taxon>
        <taxon>Spermatophyta</taxon>
        <taxon>Magnoliopsida</taxon>
        <taxon>eudicotyledons</taxon>
        <taxon>Gunneridae</taxon>
        <taxon>Pentapetalae</taxon>
        <taxon>rosids</taxon>
        <taxon>fabids</taxon>
        <taxon>Rosales</taxon>
        <taxon>Cannabaceae</taxon>
        <taxon>Cannabis</taxon>
    </lineage>
</organism>
<dbReference type="Gene3D" id="3.40.50.150">
    <property type="entry name" value="Vaccinia Virus protein VP39"/>
    <property type="match status" value="2"/>
</dbReference>
<proteinExistence type="predicted"/>
<name>A0A7J6HHP0_CANSA</name>
<accession>A0A7J6HHP0</accession>
<feature type="region of interest" description="Disordered" evidence="1">
    <location>
        <begin position="43"/>
        <end position="74"/>
    </location>
</feature>
<evidence type="ECO:0000313" key="3">
    <source>
        <dbReference type="EMBL" id="KAF4394804.1"/>
    </source>
</evidence>
<reference evidence="3 4" key="1">
    <citation type="journal article" date="2020" name="bioRxiv">
        <title>Sequence and annotation of 42 cannabis genomes reveals extensive copy number variation in cannabinoid synthesis and pathogen resistance genes.</title>
        <authorList>
            <person name="Mckernan K.J."/>
            <person name="Helbert Y."/>
            <person name="Kane L.T."/>
            <person name="Ebling H."/>
            <person name="Zhang L."/>
            <person name="Liu B."/>
            <person name="Eaton Z."/>
            <person name="Mclaughlin S."/>
            <person name="Kingan S."/>
            <person name="Baybayan P."/>
            <person name="Concepcion G."/>
            <person name="Jordan M."/>
            <person name="Riva A."/>
            <person name="Barbazuk W."/>
            <person name="Harkins T."/>
        </authorList>
    </citation>
    <scope>NUCLEOTIDE SEQUENCE [LARGE SCALE GENOMIC DNA]</scope>
    <source>
        <strain evidence="4">cv. Jamaican Lion 4</strain>
        <tissue evidence="3">Leaf</tissue>
    </source>
</reference>
<dbReference type="EMBL" id="JAATIP010000009">
    <property type="protein sequence ID" value="KAF4394804.1"/>
    <property type="molecule type" value="Genomic_DNA"/>
</dbReference>
<evidence type="ECO:0000256" key="1">
    <source>
        <dbReference type="SAM" id="MobiDB-lite"/>
    </source>
</evidence>
<protein>
    <recommendedName>
        <fullName evidence="2">Methyltransferase type 11 domain-containing protein</fullName>
    </recommendedName>
</protein>
<dbReference type="GO" id="GO:0008757">
    <property type="term" value="F:S-adenosylmethionine-dependent methyltransferase activity"/>
    <property type="evidence" value="ECO:0007669"/>
    <property type="project" value="InterPro"/>
</dbReference>
<dbReference type="PANTHER" id="PTHR45036:SF1">
    <property type="entry name" value="METHYLTRANSFERASE LIKE 7A"/>
    <property type="match status" value="1"/>
</dbReference>
<dbReference type="Pfam" id="PF08241">
    <property type="entry name" value="Methyltransf_11"/>
    <property type="match status" value="1"/>
</dbReference>
<gene>
    <name evidence="3" type="ORF">F8388_015710</name>
</gene>
<dbReference type="InterPro" id="IPR052356">
    <property type="entry name" value="Thiol_S-MT"/>
</dbReference>
<dbReference type="Proteomes" id="UP000525078">
    <property type="component" value="Unassembled WGS sequence"/>
</dbReference>
<dbReference type="InterPro" id="IPR029063">
    <property type="entry name" value="SAM-dependent_MTases_sf"/>
</dbReference>
<evidence type="ECO:0000313" key="4">
    <source>
        <dbReference type="Proteomes" id="UP000525078"/>
    </source>
</evidence>
<dbReference type="AlphaFoldDB" id="A0A7J6HHP0"/>
<comment type="caution">
    <text evidence="3">The sequence shown here is derived from an EMBL/GenBank/DDBJ whole genome shotgun (WGS) entry which is preliminary data.</text>
</comment>
<evidence type="ECO:0000259" key="2">
    <source>
        <dbReference type="Pfam" id="PF08241"/>
    </source>
</evidence>
<feature type="compositionally biased region" description="Basic and acidic residues" evidence="1">
    <location>
        <begin position="63"/>
        <end position="74"/>
    </location>
</feature>
<dbReference type="CDD" id="cd02440">
    <property type="entry name" value="AdoMet_MTases"/>
    <property type="match status" value="2"/>
</dbReference>